<dbReference type="Gene3D" id="1.10.150.530">
    <property type="match status" value="1"/>
</dbReference>
<organism evidence="13 14">
    <name type="scientific">Coccomyxa subellipsoidea (strain C-169)</name>
    <name type="common">Green microalga</name>
    <dbReference type="NCBI Taxonomy" id="574566"/>
    <lineage>
        <taxon>Eukaryota</taxon>
        <taxon>Viridiplantae</taxon>
        <taxon>Chlorophyta</taxon>
        <taxon>core chlorophytes</taxon>
        <taxon>Trebouxiophyceae</taxon>
        <taxon>Trebouxiophyceae incertae sedis</taxon>
        <taxon>Coccomyxaceae</taxon>
        <taxon>Coccomyxa</taxon>
        <taxon>Coccomyxa subellipsoidea</taxon>
    </lineage>
</organism>
<keyword evidence="8" id="KW-0949">S-adenosyl-L-methionine</keyword>
<proteinExistence type="predicted"/>
<evidence type="ECO:0000256" key="11">
    <source>
        <dbReference type="ARBA" id="ARBA00023014"/>
    </source>
</evidence>
<dbReference type="GO" id="GO:0046872">
    <property type="term" value="F:metal ion binding"/>
    <property type="evidence" value="ECO:0007669"/>
    <property type="project" value="UniProtKB-KW"/>
</dbReference>
<evidence type="ECO:0000256" key="1">
    <source>
        <dbReference type="ARBA" id="ARBA00001966"/>
    </source>
</evidence>
<dbReference type="InterPro" id="IPR058240">
    <property type="entry name" value="rSAM_sf"/>
</dbReference>
<dbReference type="KEGG" id="csl:COCSUDRAFT_61059"/>
<keyword evidence="7" id="KW-0808">Transferase</keyword>
<dbReference type="InterPro" id="IPR027492">
    <property type="entry name" value="RNA_MTrfase_RlmN"/>
</dbReference>
<dbReference type="InterPro" id="IPR013785">
    <property type="entry name" value="Aldolase_TIM"/>
</dbReference>
<dbReference type="GO" id="GO:0070475">
    <property type="term" value="P:rRNA base methylation"/>
    <property type="evidence" value="ECO:0007669"/>
    <property type="project" value="InterPro"/>
</dbReference>
<keyword evidence="6" id="KW-0489">Methyltransferase</keyword>
<keyword evidence="9" id="KW-0479">Metal-binding</keyword>
<evidence type="ECO:0000256" key="7">
    <source>
        <dbReference type="ARBA" id="ARBA00022679"/>
    </source>
</evidence>
<evidence type="ECO:0000256" key="3">
    <source>
        <dbReference type="ARBA" id="ARBA00022485"/>
    </source>
</evidence>
<dbReference type="SUPFAM" id="SSF102114">
    <property type="entry name" value="Radical SAM enzymes"/>
    <property type="match status" value="1"/>
</dbReference>
<dbReference type="GO" id="GO:0030488">
    <property type="term" value="P:tRNA methylation"/>
    <property type="evidence" value="ECO:0007669"/>
    <property type="project" value="InterPro"/>
</dbReference>
<keyword evidence="14" id="KW-1185">Reference proteome</keyword>
<dbReference type="PIRSF" id="PIRSF006004">
    <property type="entry name" value="CHP00048"/>
    <property type="match status" value="1"/>
</dbReference>
<dbReference type="Pfam" id="PF04055">
    <property type="entry name" value="Radical_SAM"/>
    <property type="match status" value="1"/>
</dbReference>
<dbReference type="OrthoDB" id="496065at2759"/>
<sequence length="408" mass="44202">MAAAAQELAPKVTIPRQPGVTEGAWDRADVIAVKEALRDSQQASTSGRGPDTGGQVLLGNTLEELQEFAKAQGQPAYRGKQLYDGLMHGAHSVNDITNVPGSWRQELVRQGVTTGRSKLFKEVRAADGTRKFLLQLHDGFLVETVGIPLDDSNKPRLTVGCPMRCTFCATGKGGFARNLRPHEIVDQVLTVQEQFGTRVSNVVYMGQGEPCLTWRSVLASAQFINADIGVGARHITISTVGVPNSIAMLAQALKQHSLQVTLAVSIHAPSQEIREKIVPSAKAYPFEALLEDCSKFYSITGRRVTFEYTLLAGVNDSPAQAEELARVLTRHGLRGAHVNLIPWNAVEDAQFKRPSKAAGRAFRDALDKAGIPVSMRVTRGTDAAAACGQLRNEHQRTPLDGSLRQQLA</sequence>
<dbReference type="GO" id="GO:0051539">
    <property type="term" value="F:4 iron, 4 sulfur cluster binding"/>
    <property type="evidence" value="ECO:0007669"/>
    <property type="project" value="UniProtKB-KW"/>
</dbReference>
<evidence type="ECO:0000256" key="2">
    <source>
        <dbReference type="ARBA" id="ARBA00004496"/>
    </source>
</evidence>
<keyword evidence="5" id="KW-0698">rRNA processing</keyword>
<comment type="subcellular location">
    <subcellularLocation>
        <location evidence="2">Cytoplasm</location>
    </subcellularLocation>
</comment>
<evidence type="ECO:0000259" key="12">
    <source>
        <dbReference type="PROSITE" id="PS51918"/>
    </source>
</evidence>
<evidence type="ECO:0000256" key="6">
    <source>
        <dbReference type="ARBA" id="ARBA00022603"/>
    </source>
</evidence>
<dbReference type="NCBIfam" id="TIGR00048">
    <property type="entry name" value="rRNA_mod_RlmN"/>
    <property type="match status" value="1"/>
</dbReference>
<feature type="domain" description="Radical SAM core" evidence="12">
    <location>
        <begin position="147"/>
        <end position="382"/>
    </location>
</feature>
<dbReference type="PANTHER" id="PTHR30544">
    <property type="entry name" value="23S RRNA METHYLTRANSFERASE"/>
    <property type="match status" value="1"/>
</dbReference>
<keyword evidence="11" id="KW-0411">Iron-sulfur</keyword>
<dbReference type="GO" id="GO:0005737">
    <property type="term" value="C:cytoplasm"/>
    <property type="evidence" value="ECO:0007669"/>
    <property type="project" value="UniProtKB-SubCell"/>
</dbReference>
<dbReference type="CDD" id="cd01335">
    <property type="entry name" value="Radical_SAM"/>
    <property type="match status" value="1"/>
</dbReference>
<keyword evidence="3" id="KW-0004">4Fe-4S</keyword>
<evidence type="ECO:0000256" key="4">
    <source>
        <dbReference type="ARBA" id="ARBA00022490"/>
    </source>
</evidence>
<dbReference type="Proteomes" id="UP000007264">
    <property type="component" value="Unassembled WGS sequence"/>
</dbReference>
<dbReference type="STRING" id="574566.I0Z5Z4"/>
<dbReference type="PANTHER" id="PTHR30544:SF5">
    <property type="entry name" value="RADICAL SAM CORE DOMAIN-CONTAINING PROTEIN"/>
    <property type="match status" value="1"/>
</dbReference>
<dbReference type="InterPro" id="IPR004383">
    <property type="entry name" value="rRNA_lsu_MTrfase_RlmN/Cfr"/>
</dbReference>
<evidence type="ECO:0000256" key="10">
    <source>
        <dbReference type="ARBA" id="ARBA00023004"/>
    </source>
</evidence>
<dbReference type="GO" id="GO:0008173">
    <property type="term" value="F:RNA methyltransferase activity"/>
    <property type="evidence" value="ECO:0007669"/>
    <property type="project" value="InterPro"/>
</dbReference>
<dbReference type="SFLD" id="SFLDS00029">
    <property type="entry name" value="Radical_SAM"/>
    <property type="match status" value="1"/>
</dbReference>
<dbReference type="eggNOG" id="ENOG502QSIE">
    <property type="taxonomic scope" value="Eukaryota"/>
</dbReference>
<evidence type="ECO:0000313" key="13">
    <source>
        <dbReference type="EMBL" id="EIE26063.1"/>
    </source>
</evidence>
<dbReference type="RefSeq" id="XP_005650607.1">
    <property type="nucleotide sequence ID" value="XM_005650550.1"/>
</dbReference>
<accession>I0Z5Z4</accession>
<keyword evidence="10" id="KW-0408">Iron</keyword>
<dbReference type="AlphaFoldDB" id="I0Z5Z4"/>
<dbReference type="EMBL" id="AGSI01000003">
    <property type="protein sequence ID" value="EIE26063.1"/>
    <property type="molecule type" value="Genomic_DNA"/>
</dbReference>
<dbReference type="GeneID" id="17044067"/>
<protein>
    <recommendedName>
        <fullName evidence="12">Radical SAM core domain-containing protein</fullName>
    </recommendedName>
</protein>
<comment type="caution">
    <text evidence="13">The sequence shown here is derived from an EMBL/GenBank/DDBJ whole genome shotgun (WGS) entry which is preliminary data.</text>
</comment>
<dbReference type="InterPro" id="IPR040072">
    <property type="entry name" value="Methyltransferase_A"/>
</dbReference>
<dbReference type="PROSITE" id="PS51918">
    <property type="entry name" value="RADICAL_SAM"/>
    <property type="match status" value="1"/>
</dbReference>
<evidence type="ECO:0000256" key="5">
    <source>
        <dbReference type="ARBA" id="ARBA00022552"/>
    </source>
</evidence>
<name>I0Z5Z4_COCSC</name>
<gene>
    <name evidence="13" type="ORF">COCSUDRAFT_61059</name>
</gene>
<dbReference type="InterPro" id="IPR007197">
    <property type="entry name" value="rSAM"/>
</dbReference>
<dbReference type="Gene3D" id="3.20.20.70">
    <property type="entry name" value="Aldolase class I"/>
    <property type="match status" value="1"/>
</dbReference>
<comment type="cofactor">
    <cofactor evidence="1">
        <name>[4Fe-4S] cluster</name>
        <dbReference type="ChEBI" id="CHEBI:49883"/>
    </cofactor>
</comment>
<reference evidence="13 14" key="1">
    <citation type="journal article" date="2012" name="Genome Biol.">
        <title>The genome of the polar eukaryotic microalga coccomyxa subellipsoidea reveals traits of cold adaptation.</title>
        <authorList>
            <person name="Blanc G."/>
            <person name="Agarkova I."/>
            <person name="Grimwood J."/>
            <person name="Kuo A."/>
            <person name="Brueggeman A."/>
            <person name="Dunigan D."/>
            <person name="Gurnon J."/>
            <person name="Ladunga I."/>
            <person name="Lindquist E."/>
            <person name="Lucas S."/>
            <person name="Pangilinan J."/>
            <person name="Proschold T."/>
            <person name="Salamov A."/>
            <person name="Schmutz J."/>
            <person name="Weeks D."/>
            <person name="Yamada T."/>
            <person name="Claverie J.M."/>
            <person name="Grigoriev I."/>
            <person name="Van Etten J."/>
            <person name="Lomsadze A."/>
            <person name="Borodovsky M."/>
        </authorList>
    </citation>
    <scope>NUCLEOTIDE SEQUENCE [LARGE SCALE GENOMIC DNA]</scope>
    <source>
        <strain evidence="13 14">C-169</strain>
    </source>
</reference>
<evidence type="ECO:0000256" key="9">
    <source>
        <dbReference type="ARBA" id="ARBA00022723"/>
    </source>
</evidence>
<evidence type="ECO:0000313" key="14">
    <source>
        <dbReference type="Proteomes" id="UP000007264"/>
    </source>
</evidence>
<evidence type="ECO:0000256" key="8">
    <source>
        <dbReference type="ARBA" id="ARBA00022691"/>
    </source>
</evidence>
<keyword evidence="4" id="KW-0963">Cytoplasm</keyword>